<evidence type="ECO:0000256" key="4">
    <source>
        <dbReference type="PIRNR" id="PIRNR004692"/>
    </source>
</evidence>
<dbReference type="PANTHER" id="PTHR42745:SF1">
    <property type="entry name" value="ARABINOSE 5-PHOSPHATE ISOMERASE KDSD"/>
    <property type="match status" value="1"/>
</dbReference>
<feature type="site" description="Catalytically relevant" evidence="5">
    <location>
        <position position="150"/>
    </location>
</feature>
<keyword evidence="3" id="KW-0129">CBS domain</keyword>
<dbReference type="GO" id="GO:0019146">
    <property type="term" value="F:arabinose-5-phosphate isomerase activity"/>
    <property type="evidence" value="ECO:0007669"/>
    <property type="project" value="UniProtKB-EC"/>
</dbReference>
<dbReference type="InterPro" id="IPR046348">
    <property type="entry name" value="SIS_dom_sf"/>
</dbReference>
<dbReference type="Gene3D" id="3.40.50.10490">
    <property type="entry name" value="Glucose-6-phosphate isomerase like protein, domain 1"/>
    <property type="match status" value="1"/>
</dbReference>
<comment type="similarity">
    <text evidence="1 4">Belongs to the SIS family. GutQ/KpsF subfamily.</text>
</comment>
<feature type="site" description="Catalytically relevant" evidence="5">
    <location>
        <position position="191"/>
    </location>
</feature>
<dbReference type="InterPro" id="IPR046342">
    <property type="entry name" value="CBS_dom_sf"/>
</dbReference>
<comment type="catalytic activity">
    <reaction evidence="4">
        <text>D-arabinose 5-phosphate = D-ribulose 5-phosphate</text>
        <dbReference type="Rhea" id="RHEA:23104"/>
        <dbReference type="ChEBI" id="CHEBI:57693"/>
        <dbReference type="ChEBI" id="CHEBI:58121"/>
        <dbReference type="EC" id="5.3.1.13"/>
    </reaction>
</comment>
<dbReference type="NCBIfam" id="TIGR00393">
    <property type="entry name" value="kpsF"/>
    <property type="match status" value="1"/>
</dbReference>
<accession>A0A937I3C6</accession>
<dbReference type="Pfam" id="PF01380">
    <property type="entry name" value="SIS"/>
    <property type="match status" value="1"/>
</dbReference>
<dbReference type="InterPro" id="IPR004800">
    <property type="entry name" value="KdsD/KpsF-type"/>
</dbReference>
<name>A0A937I3C6_9GAMM</name>
<dbReference type="GO" id="GO:1901135">
    <property type="term" value="P:carbohydrate derivative metabolic process"/>
    <property type="evidence" value="ECO:0007669"/>
    <property type="project" value="InterPro"/>
</dbReference>
<dbReference type="InterPro" id="IPR000644">
    <property type="entry name" value="CBS_dom"/>
</dbReference>
<dbReference type="Gene3D" id="3.10.580.10">
    <property type="entry name" value="CBS-domain"/>
    <property type="match status" value="1"/>
</dbReference>
<comment type="caution">
    <text evidence="7">The sequence shown here is derived from an EMBL/GenBank/DDBJ whole genome shotgun (WGS) entry which is preliminary data.</text>
</comment>
<dbReference type="PANTHER" id="PTHR42745">
    <property type="match status" value="1"/>
</dbReference>
<dbReference type="InterPro" id="IPR050986">
    <property type="entry name" value="GutQ/KpsF_isomerases"/>
</dbReference>
<dbReference type="InterPro" id="IPR001347">
    <property type="entry name" value="SIS_dom"/>
</dbReference>
<feature type="site" description="Catalytically relevant" evidence="5">
    <location>
        <position position="109"/>
    </location>
</feature>
<evidence type="ECO:0000256" key="3">
    <source>
        <dbReference type="ARBA" id="ARBA00023122"/>
    </source>
</evidence>
<dbReference type="EMBL" id="JADHQC010000001">
    <property type="protein sequence ID" value="MBL6811283.1"/>
    <property type="molecule type" value="Genomic_DNA"/>
</dbReference>
<evidence type="ECO:0000256" key="5">
    <source>
        <dbReference type="PIRSR" id="PIRSR004692-3"/>
    </source>
</evidence>
<dbReference type="GO" id="GO:0005975">
    <property type="term" value="P:carbohydrate metabolic process"/>
    <property type="evidence" value="ECO:0007669"/>
    <property type="project" value="InterPro"/>
</dbReference>
<dbReference type="InterPro" id="IPR035474">
    <property type="entry name" value="SIS_Kpsf"/>
</dbReference>
<dbReference type="SUPFAM" id="SSF53697">
    <property type="entry name" value="SIS domain"/>
    <property type="match status" value="1"/>
</dbReference>
<dbReference type="EC" id="5.3.1.13" evidence="4"/>
<dbReference type="CDD" id="cd04604">
    <property type="entry name" value="CBS_pair_SIS_assoc"/>
    <property type="match status" value="1"/>
</dbReference>
<dbReference type="CDD" id="cd05014">
    <property type="entry name" value="SIS_Kpsf"/>
    <property type="match status" value="1"/>
</dbReference>
<dbReference type="PROSITE" id="PS51464">
    <property type="entry name" value="SIS"/>
    <property type="match status" value="1"/>
</dbReference>
<dbReference type="Pfam" id="PF00571">
    <property type="entry name" value="CBS"/>
    <property type="match status" value="2"/>
</dbReference>
<keyword evidence="2" id="KW-0677">Repeat</keyword>
<evidence type="ECO:0000313" key="8">
    <source>
        <dbReference type="Proteomes" id="UP000744438"/>
    </source>
</evidence>
<feature type="site" description="Catalytically relevant" evidence="5">
    <location>
        <position position="57"/>
    </location>
</feature>
<proteinExistence type="inferred from homology"/>
<protein>
    <recommendedName>
        <fullName evidence="4">Arabinose 5-phosphate isomerase</fullName>
        <shortName evidence="4">API</shortName>
        <ecNumber evidence="4">5.3.1.13</ecNumber>
    </recommendedName>
</protein>
<evidence type="ECO:0000256" key="1">
    <source>
        <dbReference type="ARBA" id="ARBA00008165"/>
    </source>
</evidence>
<dbReference type="PIRSF" id="PIRSF004692">
    <property type="entry name" value="KdsD_KpsF"/>
    <property type="match status" value="1"/>
</dbReference>
<keyword evidence="4 7" id="KW-0413">Isomerase</keyword>
<sequence>MKKPKKINFFEIGKKVISNEIDALKSVSSGISKNEFNDVCNFLSKTKGNLIFLGIGKSGKVSEKISATLSSLGKPSFYINAAEASHGDLGAITKKDSLIIFSYSGETEELVDLIPNLKQKKVNICSVTGNKNSTIALSSVSHISLNLEKEADMLNLAPTSSTTAMMMIGDAISVAITNYEGFKRSDFGANHPGGSLGKSFIKVKEIMIKEKDLPFIDGNISIIDAMEKISKKGFGLGLIKIHGFVKGIFTDGDLRRMINNRIDLTSTPIKEVMTKNFKFVNDVDLVLDVSRIMEDKKIYSLIVKNSDKKITGLIRMHEILSAKII</sequence>
<evidence type="ECO:0000313" key="7">
    <source>
        <dbReference type="EMBL" id="MBL6811283.1"/>
    </source>
</evidence>
<evidence type="ECO:0000259" key="6">
    <source>
        <dbReference type="PROSITE" id="PS51464"/>
    </source>
</evidence>
<evidence type="ECO:0000256" key="2">
    <source>
        <dbReference type="ARBA" id="ARBA00022737"/>
    </source>
</evidence>
<dbReference type="Proteomes" id="UP000744438">
    <property type="component" value="Unassembled WGS sequence"/>
</dbReference>
<feature type="domain" description="SIS" evidence="6">
    <location>
        <begin position="39"/>
        <end position="182"/>
    </location>
</feature>
<gene>
    <name evidence="7" type="ORF">ISQ63_00180</name>
</gene>
<reference evidence="7" key="1">
    <citation type="submission" date="2020-10" db="EMBL/GenBank/DDBJ databases">
        <title>Microbiome of the Black Sea water column analyzed by genome centric metagenomics.</title>
        <authorList>
            <person name="Cabello-Yeves P.J."/>
            <person name="Callieri C."/>
            <person name="Picazo A."/>
            <person name="Mehrshad M."/>
            <person name="Haro-Moreno J.M."/>
            <person name="Roda-Garcia J."/>
            <person name="Dzembekova N."/>
            <person name="Slabakova V."/>
            <person name="Slabakova N."/>
            <person name="Moncheva S."/>
            <person name="Rodriguez-Valera F."/>
        </authorList>
    </citation>
    <scope>NUCLEOTIDE SEQUENCE</scope>
    <source>
        <strain evidence="7">BS307-5m-G49</strain>
    </source>
</reference>
<organism evidence="7 8">
    <name type="scientific">SAR86 cluster bacterium</name>
    <dbReference type="NCBI Taxonomy" id="2030880"/>
    <lineage>
        <taxon>Bacteria</taxon>
        <taxon>Pseudomonadati</taxon>
        <taxon>Pseudomonadota</taxon>
        <taxon>Gammaproteobacteria</taxon>
        <taxon>SAR86 cluster</taxon>
    </lineage>
</organism>
<dbReference type="AlphaFoldDB" id="A0A937I3C6"/>
<dbReference type="GO" id="GO:0097367">
    <property type="term" value="F:carbohydrate derivative binding"/>
    <property type="evidence" value="ECO:0007669"/>
    <property type="project" value="InterPro"/>
</dbReference>